<evidence type="ECO:0000313" key="2">
    <source>
        <dbReference type="Proteomes" id="UP001396334"/>
    </source>
</evidence>
<reference evidence="1 2" key="1">
    <citation type="journal article" date="2024" name="G3 (Bethesda)">
        <title>Genome assembly of Hibiscus sabdariffa L. provides insights into metabolisms of medicinal natural products.</title>
        <authorList>
            <person name="Kim T."/>
        </authorList>
    </citation>
    <scope>NUCLEOTIDE SEQUENCE [LARGE SCALE GENOMIC DNA]</scope>
    <source>
        <strain evidence="1">TK-2024</strain>
        <tissue evidence="1">Old leaves</tissue>
    </source>
</reference>
<organism evidence="1 2">
    <name type="scientific">Hibiscus sabdariffa</name>
    <name type="common">roselle</name>
    <dbReference type="NCBI Taxonomy" id="183260"/>
    <lineage>
        <taxon>Eukaryota</taxon>
        <taxon>Viridiplantae</taxon>
        <taxon>Streptophyta</taxon>
        <taxon>Embryophyta</taxon>
        <taxon>Tracheophyta</taxon>
        <taxon>Spermatophyta</taxon>
        <taxon>Magnoliopsida</taxon>
        <taxon>eudicotyledons</taxon>
        <taxon>Gunneridae</taxon>
        <taxon>Pentapetalae</taxon>
        <taxon>rosids</taxon>
        <taxon>malvids</taxon>
        <taxon>Malvales</taxon>
        <taxon>Malvaceae</taxon>
        <taxon>Malvoideae</taxon>
        <taxon>Hibiscus</taxon>
    </lineage>
</organism>
<accession>A0ABR1ZYW1</accession>
<keyword evidence="2" id="KW-1185">Reference proteome</keyword>
<evidence type="ECO:0000313" key="1">
    <source>
        <dbReference type="EMBL" id="KAK8485894.1"/>
    </source>
</evidence>
<dbReference type="EMBL" id="JBBPBN010000472">
    <property type="protein sequence ID" value="KAK8485894.1"/>
    <property type="molecule type" value="Genomic_DNA"/>
</dbReference>
<sequence>MSGIVCRIFEKKRHHKTLDNPISSFLNAVNEGALQQILEYRRANNSTSRRFLGPIELASNHVYPADSFMELTSLLSPNSSTSQNRE</sequence>
<protein>
    <submittedName>
        <fullName evidence="1">Uncharacterized protein</fullName>
    </submittedName>
</protein>
<gene>
    <name evidence="1" type="ORF">V6N11_069309</name>
</gene>
<proteinExistence type="predicted"/>
<comment type="caution">
    <text evidence="1">The sequence shown here is derived from an EMBL/GenBank/DDBJ whole genome shotgun (WGS) entry which is preliminary data.</text>
</comment>
<dbReference type="Proteomes" id="UP001396334">
    <property type="component" value="Unassembled WGS sequence"/>
</dbReference>
<name>A0ABR1ZYW1_9ROSI</name>